<sequence>MRRCAPQIGLLRNGIIKALTALVLLGTLALSGCGTLIARASNQYISYDFYKGTQQNIQLLTMRDARGYDGYATIYCWMSIVCPLVAVVSLPVDAAVDTVLLPYDAKGVYY</sequence>
<reference evidence="1 2" key="1">
    <citation type="submission" date="2018-12" db="EMBL/GenBank/DDBJ databases">
        <authorList>
            <consortium name="Pathogen Informatics"/>
        </authorList>
    </citation>
    <scope>NUCLEOTIDE SEQUENCE [LARGE SCALE GENOMIC DNA]</scope>
    <source>
        <strain evidence="1 2">NCTC7357</strain>
    </source>
</reference>
<dbReference type="Proteomes" id="UP000277437">
    <property type="component" value="Chromosome"/>
</dbReference>
<organism evidence="1 2">
    <name type="scientific">Pseudomonas chlororaphis</name>
    <dbReference type="NCBI Taxonomy" id="587753"/>
    <lineage>
        <taxon>Bacteria</taxon>
        <taxon>Pseudomonadati</taxon>
        <taxon>Pseudomonadota</taxon>
        <taxon>Gammaproteobacteria</taxon>
        <taxon>Pseudomonadales</taxon>
        <taxon>Pseudomonadaceae</taxon>
        <taxon>Pseudomonas</taxon>
    </lineage>
</organism>
<dbReference type="AlphaFoldDB" id="A0AAX3FNQ8"/>
<evidence type="ECO:0000313" key="1">
    <source>
        <dbReference type="EMBL" id="VEF72218.1"/>
    </source>
</evidence>
<protein>
    <submittedName>
        <fullName evidence="1">Lipoprotein</fullName>
    </submittedName>
</protein>
<dbReference type="PROSITE" id="PS51257">
    <property type="entry name" value="PROKAR_LIPOPROTEIN"/>
    <property type="match status" value="1"/>
</dbReference>
<dbReference type="EMBL" id="LR134334">
    <property type="protein sequence ID" value="VEF72218.1"/>
    <property type="molecule type" value="Genomic_DNA"/>
</dbReference>
<accession>A0AAX3FNQ8</accession>
<proteinExistence type="predicted"/>
<evidence type="ECO:0000313" key="2">
    <source>
        <dbReference type="Proteomes" id="UP000277437"/>
    </source>
</evidence>
<keyword evidence="1" id="KW-0449">Lipoprotein</keyword>
<name>A0AAX3FNQ8_9PSED</name>
<gene>
    <name evidence="1" type="ORF">NCTC7357_00452</name>
</gene>